<evidence type="ECO:0000313" key="2">
    <source>
        <dbReference type="EMBL" id="PWG82124.1"/>
    </source>
</evidence>
<keyword evidence="1" id="KW-0732">Signal</keyword>
<comment type="caution">
    <text evidence="2">The sequence shown here is derived from an EMBL/GenBank/DDBJ whole genome shotgun (WGS) entry which is preliminary data.</text>
</comment>
<evidence type="ECO:0000313" key="3">
    <source>
        <dbReference type="Proteomes" id="UP000245647"/>
    </source>
</evidence>
<dbReference type="Proteomes" id="UP000245647">
    <property type="component" value="Unassembled WGS sequence"/>
</dbReference>
<feature type="chain" id="PRO_5015545393" evidence="1">
    <location>
        <begin position="29"/>
        <end position="126"/>
    </location>
</feature>
<dbReference type="EMBL" id="QEAS01000002">
    <property type="protein sequence ID" value="PWG82124.1"/>
    <property type="molecule type" value="Genomic_DNA"/>
</dbReference>
<gene>
    <name evidence="2" type="ORF">DDR33_03660</name>
</gene>
<sequence length="126" mass="14744">MTTTNYKKSALLKWLLAAFILTMFSCNQQIKFDKNKWNEQTDPLFPSPYRPKMLNDLTTNHKLTGLSYHQLTERLGMPDNKDSCLVSYKIVVEYGNDIDPVYTKDLKFTYSKDSSITSFKVVEWKK</sequence>
<dbReference type="AlphaFoldDB" id="A0A2U2PLG4"/>
<reference evidence="2 3" key="1">
    <citation type="submission" date="2018-04" db="EMBL/GenBank/DDBJ databases">
        <title>Pedobacter chongqingensis sp. nov., isolated from a rottenly hemp rope.</title>
        <authorList>
            <person name="Cai Y."/>
        </authorList>
    </citation>
    <scope>NUCLEOTIDE SEQUENCE [LARGE SCALE GENOMIC DNA]</scope>
    <source>
        <strain evidence="2 3">FJ4-8</strain>
    </source>
</reference>
<feature type="signal peptide" evidence="1">
    <location>
        <begin position="1"/>
        <end position="28"/>
    </location>
</feature>
<proteinExistence type="predicted"/>
<dbReference type="OrthoDB" id="1493479at2"/>
<evidence type="ECO:0000256" key="1">
    <source>
        <dbReference type="SAM" id="SignalP"/>
    </source>
</evidence>
<name>A0A2U2PLG4_9SPHI</name>
<organism evidence="2 3">
    <name type="scientific">Pararcticibacter amylolyticus</name>
    <dbReference type="NCBI Taxonomy" id="2173175"/>
    <lineage>
        <taxon>Bacteria</taxon>
        <taxon>Pseudomonadati</taxon>
        <taxon>Bacteroidota</taxon>
        <taxon>Sphingobacteriia</taxon>
        <taxon>Sphingobacteriales</taxon>
        <taxon>Sphingobacteriaceae</taxon>
        <taxon>Pararcticibacter</taxon>
    </lineage>
</organism>
<protein>
    <submittedName>
        <fullName evidence="2">Uncharacterized protein</fullName>
    </submittedName>
</protein>
<accession>A0A2U2PLG4</accession>
<dbReference type="PROSITE" id="PS51257">
    <property type="entry name" value="PROKAR_LIPOPROTEIN"/>
    <property type="match status" value="1"/>
</dbReference>
<dbReference type="RefSeq" id="WP_109414401.1">
    <property type="nucleotide sequence ID" value="NZ_QEAS01000002.1"/>
</dbReference>
<keyword evidence="3" id="KW-1185">Reference proteome</keyword>